<evidence type="ECO:0000256" key="2">
    <source>
        <dbReference type="ARBA" id="ARBA00023242"/>
    </source>
</evidence>
<reference evidence="4" key="1">
    <citation type="journal article" date="2021" name="Nat. Commun.">
        <title>Genetic determinants of endophytism in the Arabidopsis root mycobiome.</title>
        <authorList>
            <person name="Mesny F."/>
            <person name="Miyauchi S."/>
            <person name="Thiergart T."/>
            <person name="Pickel B."/>
            <person name="Atanasova L."/>
            <person name="Karlsson M."/>
            <person name="Huettel B."/>
            <person name="Barry K.W."/>
            <person name="Haridas S."/>
            <person name="Chen C."/>
            <person name="Bauer D."/>
            <person name="Andreopoulos W."/>
            <person name="Pangilinan J."/>
            <person name="LaButti K."/>
            <person name="Riley R."/>
            <person name="Lipzen A."/>
            <person name="Clum A."/>
            <person name="Drula E."/>
            <person name="Henrissat B."/>
            <person name="Kohler A."/>
            <person name="Grigoriev I.V."/>
            <person name="Martin F.M."/>
            <person name="Hacquard S."/>
        </authorList>
    </citation>
    <scope>NUCLEOTIDE SEQUENCE</scope>
    <source>
        <strain evidence="4">MPI-SDFR-AT-0068</strain>
    </source>
</reference>
<accession>A0A8K0RPW4</accession>
<name>A0A8K0RPW4_9HYPO</name>
<evidence type="ECO:0000256" key="3">
    <source>
        <dbReference type="SAM" id="MobiDB-lite"/>
    </source>
</evidence>
<sequence>MDGGPNEKQERQHIKDAVKKSFRQKKKFQAHQLRGHKKSTSRGRMLAKSTTAGLQLNENSEINVDSGITSSPTSSPPSFHLSGHSFAEPLQYDEASLLMHYLDHVFPYQYPCFDKERWSRGWLLWLLSKNGPLYRASLGLAALHQRSLLGETSNHPLELEFHTEAVRKLHEFLTSIDVLQGSTADWQSHLCAMTSIAVTMCRQPQLLESPDQASSPLFKSRAATAMEFHIPVLLWMDLLACIATRERPKLPYDEWLGPSCTFQLAHIMGCHNSVMKAIGDLAVLSQWKFNSLMAGDLDLRDFHQRRQQIEDGLEHAMDTTPMVSMESKASPSDLSTSQASDQKNSDQPPNQRCITRIFAAATLAQLAAVNAEVSNDISSTRTRRAVSRVILEIKMAGQLVSPRQLSWPICVAGCLADRDQQEFFERFLNSVLGVGAGMFGNCGTVRDILRASWASKVEKPDKQWDCSSTMDQIGVNALLI</sequence>
<proteinExistence type="predicted"/>
<protein>
    <submittedName>
        <fullName evidence="4">Fungal-specific transcription factor domain-containing protein</fullName>
    </submittedName>
</protein>
<comment type="caution">
    <text evidence="4">The sequence shown here is derived from an EMBL/GenBank/DDBJ whole genome shotgun (WGS) entry which is preliminary data.</text>
</comment>
<dbReference type="OrthoDB" id="5213892at2759"/>
<gene>
    <name evidence="4" type="ORF">BKA59DRAFT_534348</name>
</gene>
<feature type="compositionally biased region" description="Basic residues" evidence="3">
    <location>
        <begin position="20"/>
        <end position="41"/>
    </location>
</feature>
<keyword evidence="5" id="KW-1185">Reference proteome</keyword>
<evidence type="ECO:0000256" key="1">
    <source>
        <dbReference type="ARBA" id="ARBA00004123"/>
    </source>
</evidence>
<feature type="compositionally biased region" description="Polar residues" evidence="3">
    <location>
        <begin position="327"/>
        <end position="349"/>
    </location>
</feature>
<dbReference type="GO" id="GO:0000976">
    <property type="term" value="F:transcription cis-regulatory region binding"/>
    <property type="evidence" value="ECO:0007669"/>
    <property type="project" value="TreeGrafter"/>
</dbReference>
<organism evidence="4 5">
    <name type="scientific">Fusarium tricinctum</name>
    <dbReference type="NCBI Taxonomy" id="61284"/>
    <lineage>
        <taxon>Eukaryota</taxon>
        <taxon>Fungi</taxon>
        <taxon>Dikarya</taxon>
        <taxon>Ascomycota</taxon>
        <taxon>Pezizomycotina</taxon>
        <taxon>Sordariomycetes</taxon>
        <taxon>Hypocreomycetidae</taxon>
        <taxon>Hypocreales</taxon>
        <taxon>Nectriaceae</taxon>
        <taxon>Fusarium</taxon>
        <taxon>Fusarium tricinctum species complex</taxon>
    </lineage>
</organism>
<dbReference type="EMBL" id="JAGPXF010000007">
    <property type="protein sequence ID" value="KAH7236642.1"/>
    <property type="molecule type" value="Genomic_DNA"/>
</dbReference>
<evidence type="ECO:0000313" key="5">
    <source>
        <dbReference type="Proteomes" id="UP000813427"/>
    </source>
</evidence>
<comment type="subcellular location">
    <subcellularLocation>
        <location evidence="1">Nucleus</location>
    </subcellularLocation>
</comment>
<evidence type="ECO:0000313" key="4">
    <source>
        <dbReference type="EMBL" id="KAH7236642.1"/>
    </source>
</evidence>
<dbReference type="GO" id="GO:0045944">
    <property type="term" value="P:positive regulation of transcription by RNA polymerase II"/>
    <property type="evidence" value="ECO:0007669"/>
    <property type="project" value="TreeGrafter"/>
</dbReference>
<feature type="compositionally biased region" description="Basic and acidic residues" evidence="3">
    <location>
        <begin position="1"/>
        <end position="19"/>
    </location>
</feature>
<dbReference type="Pfam" id="PF11951">
    <property type="entry name" value="Fungal_trans_2"/>
    <property type="match status" value="2"/>
</dbReference>
<dbReference type="PANTHER" id="PTHR37534:SF26">
    <property type="entry name" value="TRANSCRIPTION FACTOR, PUTATIVE-RELATED"/>
    <property type="match status" value="1"/>
</dbReference>
<feature type="region of interest" description="Disordered" evidence="3">
    <location>
        <begin position="315"/>
        <end position="349"/>
    </location>
</feature>
<dbReference type="AlphaFoldDB" id="A0A8K0RPW4"/>
<dbReference type="GO" id="GO:0005634">
    <property type="term" value="C:nucleus"/>
    <property type="evidence" value="ECO:0007669"/>
    <property type="project" value="UniProtKB-SubCell"/>
</dbReference>
<dbReference type="Proteomes" id="UP000813427">
    <property type="component" value="Unassembled WGS sequence"/>
</dbReference>
<keyword evidence="2" id="KW-0539">Nucleus</keyword>
<dbReference type="InterPro" id="IPR021858">
    <property type="entry name" value="Fun_TF"/>
</dbReference>
<feature type="region of interest" description="Disordered" evidence="3">
    <location>
        <begin position="1"/>
        <end position="51"/>
    </location>
</feature>
<dbReference type="PANTHER" id="PTHR37534">
    <property type="entry name" value="TRANSCRIPTIONAL ACTIVATOR PROTEIN UGA3"/>
    <property type="match status" value="1"/>
</dbReference>
<dbReference type="GO" id="GO:0003700">
    <property type="term" value="F:DNA-binding transcription factor activity"/>
    <property type="evidence" value="ECO:0007669"/>
    <property type="project" value="TreeGrafter"/>
</dbReference>